<proteinExistence type="predicted"/>
<sequence length="324" mass="35253">MVVTTSKCVSLEASLAAYEASKCVSISLGIDMVVTGGIIVDAGGAAIAAIVSDAAKLMIMALEEYGRCSRAAKEKTDGQSSSRSSSMKKKKYQYEVHGEQVPVQRFKVIVRVIDDSVSASLVLFNDVVSKFVDKPCIKLRTRAYKTGDDGFPLELNVMGDERDFGVVCDEDIPAYMSPGPSYTSHGPLHTSPASTAQKSLPLTNRRKLCFRRALLKLKSPMRRYSRKFLTCTIPPPASTTMPPVTTMSVPNDYGDASYAAKDAAKNTHLDAVTTMSVPMTTIEDILYPGDEKVDYLEQRKLDGLTNGNLASHLQTLLLSKYSIL</sequence>
<dbReference type="AlphaFoldDB" id="A0A6L2LA19"/>
<name>A0A6L2LA19_TANCI</name>
<dbReference type="Gene3D" id="2.40.50.140">
    <property type="entry name" value="Nucleic acid-binding proteins"/>
    <property type="match status" value="1"/>
</dbReference>
<protein>
    <submittedName>
        <fullName evidence="1">Replication protein A 70 kDa DNA-binding subunit B</fullName>
    </submittedName>
</protein>
<keyword evidence="1" id="KW-0238">DNA-binding</keyword>
<evidence type="ECO:0000313" key="1">
    <source>
        <dbReference type="EMBL" id="GEU57717.1"/>
    </source>
</evidence>
<organism evidence="1">
    <name type="scientific">Tanacetum cinerariifolium</name>
    <name type="common">Dalmatian daisy</name>
    <name type="synonym">Chrysanthemum cinerariifolium</name>
    <dbReference type="NCBI Taxonomy" id="118510"/>
    <lineage>
        <taxon>Eukaryota</taxon>
        <taxon>Viridiplantae</taxon>
        <taxon>Streptophyta</taxon>
        <taxon>Embryophyta</taxon>
        <taxon>Tracheophyta</taxon>
        <taxon>Spermatophyta</taxon>
        <taxon>Magnoliopsida</taxon>
        <taxon>eudicotyledons</taxon>
        <taxon>Gunneridae</taxon>
        <taxon>Pentapetalae</taxon>
        <taxon>asterids</taxon>
        <taxon>campanulids</taxon>
        <taxon>Asterales</taxon>
        <taxon>Asteraceae</taxon>
        <taxon>Asteroideae</taxon>
        <taxon>Anthemideae</taxon>
        <taxon>Anthemidinae</taxon>
        <taxon>Tanacetum</taxon>
    </lineage>
</organism>
<accession>A0A6L2LA19</accession>
<gene>
    <name evidence="1" type="ORF">Tci_029695</name>
</gene>
<reference evidence="1" key="1">
    <citation type="journal article" date="2019" name="Sci. Rep.">
        <title>Draft genome of Tanacetum cinerariifolium, the natural source of mosquito coil.</title>
        <authorList>
            <person name="Yamashiro T."/>
            <person name="Shiraishi A."/>
            <person name="Satake H."/>
            <person name="Nakayama K."/>
        </authorList>
    </citation>
    <scope>NUCLEOTIDE SEQUENCE</scope>
</reference>
<comment type="caution">
    <text evidence="1">The sequence shown here is derived from an EMBL/GenBank/DDBJ whole genome shotgun (WGS) entry which is preliminary data.</text>
</comment>
<dbReference type="EMBL" id="BKCJ010003879">
    <property type="protein sequence ID" value="GEU57717.1"/>
    <property type="molecule type" value="Genomic_DNA"/>
</dbReference>
<dbReference type="GO" id="GO:0003677">
    <property type="term" value="F:DNA binding"/>
    <property type="evidence" value="ECO:0007669"/>
    <property type="project" value="UniProtKB-KW"/>
</dbReference>
<dbReference type="InterPro" id="IPR012340">
    <property type="entry name" value="NA-bd_OB-fold"/>
</dbReference>